<name>A0ACC0B1S8_CATRO</name>
<evidence type="ECO:0000313" key="2">
    <source>
        <dbReference type="Proteomes" id="UP001060085"/>
    </source>
</evidence>
<sequence>MRISHGLPCSCELITRFVHVLPIQLDDIEAFWKTLEIGECHPSVRQQDMDSEMCSFTDLLHQISTGPISKVREMRHLAKGVLNLVLPEDPSIRKSSDSGSGFYSGSGSGSGLGSGSSSRGRGRTPRAPTGRGRGRSHDRSSLSSVVDPSPSSTFPYKKRFPCFHLSFH</sequence>
<dbReference type="Proteomes" id="UP001060085">
    <property type="component" value="Linkage Group LG04"/>
</dbReference>
<evidence type="ECO:0000313" key="1">
    <source>
        <dbReference type="EMBL" id="KAI5666586.1"/>
    </source>
</evidence>
<keyword evidence="2" id="KW-1185">Reference proteome</keyword>
<reference evidence="2" key="1">
    <citation type="journal article" date="2023" name="Nat. Plants">
        <title>Single-cell RNA sequencing provides a high-resolution roadmap for understanding the multicellular compartmentation of specialized metabolism.</title>
        <authorList>
            <person name="Sun S."/>
            <person name="Shen X."/>
            <person name="Li Y."/>
            <person name="Li Y."/>
            <person name="Wang S."/>
            <person name="Li R."/>
            <person name="Zhang H."/>
            <person name="Shen G."/>
            <person name="Guo B."/>
            <person name="Wei J."/>
            <person name="Xu J."/>
            <person name="St-Pierre B."/>
            <person name="Chen S."/>
            <person name="Sun C."/>
        </authorList>
    </citation>
    <scope>NUCLEOTIDE SEQUENCE [LARGE SCALE GENOMIC DNA]</scope>
</reference>
<dbReference type="EMBL" id="CM044704">
    <property type="protein sequence ID" value="KAI5666586.1"/>
    <property type="molecule type" value="Genomic_DNA"/>
</dbReference>
<organism evidence="1 2">
    <name type="scientific">Catharanthus roseus</name>
    <name type="common">Madagascar periwinkle</name>
    <name type="synonym">Vinca rosea</name>
    <dbReference type="NCBI Taxonomy" id="4058"/>
    <lineage>
        <taxon>Eukaryota</taxon>
        <taxon>Viridiplantae</taxon>
        <taxon>Streptophyta</taxon>
        <taxon>Embryophyta</taxon>
        <taxon>Tracheophyta</taxon>
        <taxon>Spermatophyta</taxon>
        <taxon>Magnoliopsida</taxon>
        <taxon>eudicotyledons</taxon>
        <taxon>Gunneridae</taxon>
        <taxon>Pentapetalae</taxon>
        <taxon>asterids</taxon>
        <taxon>lamiids</taxon>
        <taxon>Gentianales</taxon>
        <taxon>Apocynaceae</taxon>
        <taxon>Rauvolfioideae</taxon>
        <taxon>Vinceae</taxon>
        <taxon>Catharanthinae</taxon>
        <taxon>Catharanthus</taxon>
    </lineage>
</organism>
<accession>A0ACC0B1S8</accession>
<proteinExistence type="predicted"/>
<protein>
    <submittedName>
        <fullName evidence="1">Uncharacterized protein</fullName>
    </submittedName>
</protein>
<gene>
    <name evidence="1" type="ORF">M9H77_16439</name>
</gene>
<comment type="caution">
    <text evidence="1">The sequence shown here is derived from an EMBL/GenBank/DDBJ whole genome shotgun (WGS) entry which is preliminary data.</text>
</comment>